<dbReference type="Gene3D" id="1.20.120.310">
    <property type="entry name" value="ERV/ALR sulfhydryl oxidase domain"/>
    <property type="match status" value="1"/>
</dbReference>
<evidence type="ECO:0000256" key="3">
    <source>
        <dbReference type="ARBA" id="ARBA00022827"/>
    </source>
</evidence>
<dbReference type="EC" id="1.8.3.2" evidence="6"/>
<evidence type="ECO:0000313" key="9">
    <source>
        <dbReference type="Proteomes" id="UP000095358"/>
    </source>
</evidence>
<evidence type="ECO:0000256" key="2">
    <source>
        <dbReference type="ARBA" id="ARBA00022630"/>
    </source>
</evidence>
<accession>A0A1E5RJK0</accession>
<keyword evidence="3 6" id="KW-0274">FAD</keyword>
<dbReference type="OrthoDB" id="59470at2759"/>
<dbReference type="InterPro" id="IPR039799">
    <property type="entry name" value="ALR/ERV"/>
</dbReference>
<comment type="catalytic activity">
    <reaction evidence="6">
        <text>2 R'C(R)SH + O2 = R'C(R)S-S(R)CR' + H2O2</text>
        <dbReference type="Rhea" id="RHEA:17357"/>
        <dbReference type="ChEBI" id="CHEBI:15379"/>
        <dbReference type="ChEBI" id="CHEBI:16240"/>
        <dbReference type="ChEBI" id="CHEBI:16520"/>
        <dbReference type="ChEBI" id="CHEBI:17412"/>
        <dbReference type="EC" id="1.8.3.2"/>
    </reaction>
</comment>
<dbReference type="VEuPathDB" id="FungiDB:AWRI3580_g2650"/>
<evidence type="ECO:0000259" key="7">
    <source>
        <dbReference type="PROSITE" id="PS51324"/>
    </source>
</evidence>
<reference evidence="9" key="1">
    <citation type="journal article" date="2016" name="Genome Announc.">
        <title>Genome sequences of three species of Hanseniaspora isolated from spontaneous wine fermentations.</title>
        <authorList>
            <person name="Sternes P.R."/>
            <person name="Lee D."/>
            <person name="Kutyna D.R."/>
            <person name="Borneman A.R."/>
        </authorList>
    </citation>
    <scope>NUCLEOTIDE SEQUENCE [LARGE SCALE GENOMIC DNA]</scope>
    <source>
        <strain evidence="9">AWRI3580</strain>
    </source>
</reference>
<dbReference type="SUPFAM" id="SSF69000">
    <property type="entry name" value="FAD-dependent thiol oxidase"/>
    <property type="match status" value="1"/>
</dbReference>
<dbReference type="GO" id="GO:0005739">
    <property type="term" value="C:mitochondrion"/>
    <property type="evidence" value="ECO:0007669"/>
    <property type="project" value="TreeGrafter"/>
</dbReference>
<comment type="caution">
    <text evidence="8">The sequence shown here is derived from an EMBL/GenBank/DDBJ whole genome shotgun (WGS) entry which is preliminary data.</text>
</comment>
<dbReference type="Proteomes" id="UP000095358">
    <property type="component" value="Unassembled WGS sequence"/>
</dbReference>
<organism evidence="8 9">
    <name type="scientific">Hanseniaspora uvarum</name>
    <name type="common">Yeast</name>
    <name type="synonym">Kloeckera apiculata</name>
    <dbReference type="NCBI Taxonomy" id="29833"/>
    <lineage>
        <taxon>Eukaryota</taxon>
        <taxon>Fungi</taxon>
        <taxon>Dikarya</taxon>
        <taxon>Ascomycota</taxon>
        <taxon>Saccharomycotina</taxon>
        <taxon>Saccharomycetes</taxon>
        <taxon>Saccharomycodales</taxon>
        <taxon>Saccharomycodaceae</taxon>
        <taxon>Hanseniaspora</taxon>
    </lineage>
</organism>
<evidence type="ECO:0000256" key="4">
    <source>
        <dbReference type="ARBA" id="ARBA00023002"/>
    </source>
</evidence>
<sequence length="132" mass="15568">MPLMPDLEKKQELGRHAWYLFHTVLSRYPDEPSSDQQEKLQQYINLFAEFYPCGECSYHFQELIKKNPIQYKSRQTAALWGCHIHNLVNTHLKKPTYDCSNILEDYDCGCGDYDEFNKGDKITIEKEDKQLG</sequence>
<dbReference type="Pfam" id="PF04777">
    <property type="entry name" value="Evr1_Alr"/>
    <property type="match status" value="1"/>
</dbReference>
<dbReference type="AlphaFoldDB" id="A0A1E5RJK0"/>
<dbReference type="InterPro" id="IPR017905">
    <property type="entry name" value="ERV/ALR_sulphydryl_oxidase"/>
</dbReference>
<dbReference type="FunFam" id="1.20.120.310:FF:000002">
    <property type="entry name" value="Sulfhydryl oxidase"/>
    <property type="match status" value="1"/>
</dbReference>
<feature type="domain" description="ERV/ALR sulfhydryl oxidase" evidence="7">
    <location>
        <begin position="5"/>
        <end position="106"/>
    </location>
</feature>
<dbReference type="PANTHER" id="PTHR12645:SF1">
    <property type="entry name" value="FAD-LINKED SULFHYDRYL OXIDASE ERV2"/>
    <property type="match status" value="1"/>
</dbReference>
<evidence type="ECO:0000256" key="1">
    <source>
        <dbReference type="ARBA" id="ARBA00001974"/>
    </source>
</evidence>
<dbReference type="STRING" id="29833.A0A1E5RJK0"/>
<evidence type="ECO:0000256" key="6">
    <source>
        <dbReference type="RuleBase" id="RU371123"/>
    </source>
</evidence>
<keyword evidence="9" id="KW-1185">Reference proteome</keyword>
<protein>
    <recommendedName>
        <fullName evidence="6">Sulfhydryl oxidase</fullName>
        <ecNumber evidence="6">1.8.3.2</ecNumber>
    </recommendedName>
</protein>
<evidence type="ECO:0000256" key="5">
    <source>
        <dbReference type="ARBA" id="ARBA00023157"/>
    </source>
</evidence>
<comment type="cofactor">
    <cofactor evidence="1 6">
        <name>FAD</name>
        <dbReference type="ChEBI" id="CHEBI:57692"/>
    </cofactor>
</comment>
<evidence type="ECO:0000313" key="8">
    <source>
        <dbReference type="EMBL" id="OEJ87090.1"/>
    </source>
</evidence>
<keyword evidence="2 6" id="KW-0285">Flavoprotein</keyword>
<keyword evidence="5" id="KW-1015">Disulfide bond</keyword>
<dbReference type="InterPro" id="IPR036774">
    <property type="entry name" value="ERV/ALR_sulphydryl_oxid_sf"/>
</dbReference>
<gene>
    <name evidence="8" type="ORF">AWRI3580_g2650</name>
</gene>
<dbReference type="PANTHER" id="PTHR12645">
    <property type="entry name" value="ALR/ERV"/>
    <property type="match status" value="1"/>
</dbReference>
<proteinExistence type="predicted"/>
<keyword evidence="4 6" id="KW-0560">Oxidoreductase</keyword>
<dbReference type="GO" id="GO:0016971">
    <property type="term" value="F:flavin-dependent sulfhydryl oxidase activity"/>
    <property type="evidence" value="ECO:0007669"/>
    <property type="project" value="InterPro"/>
</dbReference>
<dbReference type="EMBL" id="LPNN01000005">
    <property type="protein sequence ID" value="OEJ87090.1"/>
    <property type="molecule type" value="Genomic_DNA"/>
</dbReference>
<dbReference type="GO" id="GO:0050660">
    <property type="term" value="F:flavin adenine dinucleotide binding"/>
    <property type="evidence" value="ECO:0007669"/>
    <property type="project" value="TreeGrafter"/>
</dbReference>
<dbReference type="PROSITE" id="PS51324">
    <property type="entry name" value="ERV_ALR"/>
    <property type="match status" value="1"/>
</dbReference>
<name>A0A1E5RJK0_HANUV</name>